<feature type="compositionally biased region" description="Basic and acidic residues" evidence="2">
    <location>
        <begin position="276"/>
        <end position="290"/>
    </location>
</feature>
<keyword evidence="1" id="KW-0175">Coiled coil</keyword>
<feature type="region of interest" description="Disordered" evidence="2">
    <location>
        <begin position="263"/>
        <end position="295"/>
    </location>
</feature>
<dbReference type="STRING" id="177199.A0A420XYC6"/>
<keyword evidence="4" id="KW-1185">Reference proteome</keyword>
<dbReference type="AlphaFoldDB" id="A0A420XYC6"/>
<accession>A0A420XYC6</accession>
<sequence>MGLLFGLDENSDIVLPWNQGISFRHFALTFDNKNRPIVKRPWHTIWHRGHWTTREVGVEGSVAAEVLVAWGVQHLANRRIHKLDADPERQDKLTTWIEYLNCEYSWYDRYTHLFKRRQPEYDKAWQQLVDSRVLRPGETDEVLRTDASALSTQAAKDQARAAVKFAEAAAESALNETEKAKHGQSMLTEHERKWRLARAYSRVVAAKRALKIAERRSDLITEFIRGTWPWLDDKINVYRHSLLLQWILDKVFVIEAELNQPEMRQSSSYEGPNMETPRRDQDGRIEENRRSSRLKRRREMNTCGVGALTPESRPSKAATLPSPQLMLSRRLLQFPVPGKTLSSIRPCLHRPLTLPTHLSLRTPHRTMSSAASGIRTDLEGMPSLDKWGWVIYRTTYGNNDDAWARFRARVEHESRASIALSDAPEIADKLEWTWVEDAAELDGISRGALRAKFMAWVDAEKGRMLTAQGKGALEFDPAAVPRFAFFVQVDEEALRSVTSGEKGWDDRGAHVKFVDAGWRPMAETCPDMEESERDESYEEIDGCREENVGWMKISPYMINTDFYDAWCGVVDIWHVFYKRPPKTVNW</sequence>
<evidence type="ECO:0000256" key="2">
    <source>
        <dbReference type="SAM" id="MobiDB-lite"/>
    </source>
</evidence>
<evidence type="ECO:0000313" key="3">
    <source>
        <dbReference type="EMBL" id="RKU40672.1"/>
    </source>
</evidence>
<dbReference type="Proteomes" id="UP000275385">
    <property type="component" value="Unassembled WGS sequence"/>
</dbReference>
<dbReference type="OrthoDB" id="4424523at2759"/>
<evidence type="ECO:0000256" key="1">
    <source>
        <dbReference type="SAM" id="Coils"/>
    </source>
</evidence>
<organism evidence="3 4">
    <name type="scientific">Coniochaeta pulveracea</name>
    <dbReference type="NCBI Taxonomy" id="177199"/>
    <lineage>
        <taxon>Eukaryota</taxon>
        <taxon>Fungi</taxon>
        <taxon>Dikarya</taxon>
        <taxon>Ascomycota</taxon>
        <taxon>Pezizomycotina</taxon>
        <taxon>Sordariomycetes</taxon>
        <taxon>Sordariomycetidae</taxon>
        <taxon>Coniochaetales</taxon>
        <taxon>Coniochaetaceae</taxon>
        <taxon>Coniochaeta</taxon>
    </lineage>
</organism>
<name>A0A420XYC6_9PEZI</name>
<comment type="caution">
    <text evidence="3">The sequence shown here is derived from an EMBL/GenBank/DDBJ whole genome shotgun (WGS) entry which is preliminary data.</text>
</comment>
<proteinExistence type="predicted"/>
<gene>
    <name evidence="3" type="ORF">DL546_003185</name>
</gene>
<dbReference type="EMBL" id="QVQW01000095">
    <property type="protein sequence ID" value="RKU40672.1"/>
    <property type="molecule type" value="Genomic_DNA"/>
</dbReference>
<feature type="coiled-coil region" evidence="1">
    <location>
        <begin position="156"/>
        <end position="216"/>
    </location>
</feature>
<reference evidence="3 4" key="1">
    <citation type="submission" date="2018-08" db="EMBL/GenBank/DDBJ databases">
        <title>Draft genome of the lignicolous fungus Coniochaeta pulveracea.</title>
        <authorList>
            <person name="Borstlap C.J."/>
            <person name="De Witt R.N."/>
            <person name="Botha A."/>
            <person name="Volschenk H."/>
        </authorList>
    </citation>
    <scope>NUCLEOTIDE SEQUENCE [LARGE SCALE GENOMIC DNA]</scope>
    <source>
        <strain evidence="3 4">CAB683</strain>
    </source>
</reference>
<evidence type="ECO:0000313" key="4">
    <source>
        <dbReference type="Proteomes" id="UP000275385"/>
    </source>
</evidence>
<protein>
    <submittedName>
        <fullName evidence="3">Uncharacterized protein</fullName>
    </submittedName>
</protein>